<comment type="similarity">
    <text evidence="1 3">Belongs to the short-chain dehydrogenases/reductases (SDR) family.</text>
</comment>
<dbReference type="PRINTS" id="PR00080">
    <property type="entry name" value="SDRFAMILY"/>
</dbReference>
<dbReference type="Pfam" id="PF00106">
    <property type="entry name" value="adh_short"/>
    <property type="match status" value="1"/>
</dbReference>
<name>A0ABU3C2H8_9GAMM</name>
<dbReference type="Gene3D" id="3.40.50.720">
    <property type="entry name" value="NAD(P)-binding Rossmann-like Domain"/>
    <property type="match status" value="1"/>
</dbReference>
<gene>
    <name evidence="4" type="ORF">RM532_12250</name>
</gene>
<sequence length="255" mass="27017">MNQPSILITGAASGIGRATALHFARAGWRVGAFDLPGPGLDSLAAEAGDNLVTGAMDVTRGAEVQTTVDGFAGQAGRLDVVLNNAGILSIGQFAEIEPDRHAAIVDVNVTGVMRVAHAAYPHLAKTPGARLINLASASADFGVPEFASYSASKFAVRGLTEALNLEWAAADIHVCAVWPSFVRSPMLDNVGETTSMQRLGISLTPEGVARVIWRAATGRRRLHLPVGLLYKLLFVSGQWLPFAMKRLSMRLITGY</sequence>
<proteinExistence type="inferred from homology"/>
<dbReference type="SUPFAM" id="SSF51735">
    <property type="entry name" value="NAD(P)-binding Rossmann-fold domains"/>
    <property type="match status" value="1"/>
</dbReference>
<evidence type="ECO:0000313" key="5">
    <source>
        <dbReference type="Proteomes" id="UP001251857"/>
    </source>
</evidence>
<dbReference type="PRINTS" id="PR00081">
    <property type="entry name" value="GDHRDH"/>
</dbReference>
<protein>
    <submittedName>
        <fullName evidence="4">SDR family oxidoreductase</fullName>
    </submittedName>
</protein>
<dbReference type="NCBIfam" id="NF006123">
    <property type="entry name" value="PRK08267.1"/>
    <property type="match status" value="1"/>
</dbReference>
<dbReference type="InterPro" id="IPR036291">
    <property type="entry name" value="NAD(P)-bd_dom_sf"/>
</dbReference>
<evidence type="ECO:0000313" key="4">
    <source>
        <dbReference type="EMBL" id="MDT0635720.1"/>
    </source>
</evidence>
<comment type="caution">
    <text evidence="4">The sequence shown here is derived from an EMBL/GenBank/DDBJ whole genome shotgun (WGS) entry which is preliminary data.</text>
</comment>
<organism evidence="4 5">
    <name type="scientific">Spectribacter hydrogenoxidans</name>
    <dbReference type="NCBI Taxonomy" id="3075608"/>
    <lineage>
        <taxon>Bacteria</taxon>
        <taxon>Pseudomonadati</taxon>
        <taxon>Pseudomonadota</taxon>
        <taxon>Gammaproteobacteria</taxon>
        <taxon>Salinisphaerales</taxon>
        <taxon>Salinisphaeraceae</taxon>
        <taxon>Spectribacter</taxon>
    </lineage>
</organism>
<keyword evidence="2" id="KW-0560">Oxidoreductase</keyword>
<evidence type="ECO:0000256" key="1">
    <source>
        <dbReference type="ARBA" id="ARBA00006484"/>
    </source>
</evidence>
<keyword evidence="5" id="KW-1185">Reference proteome</keyword>
<accession>A0ABU3C2H8</accession>
<reference evidence="4 5" key="1">
    <citation type="submission" date="2023-09" db="EMBL/GenBank/DDBJ databases">
        <authorList>
            <person name="Rey-Velasco X."/>
        </authorList>
    </citation>
    <scope>NUCLEOTIDE SEQUENCE [LARGE SCALE GENOMIC DNA]</scope>
    <source>
        <strain evidence="4 5">W335</strain>
    </source>
</reference>
<evidence type="ECO:0000256" key="3">
    <source>
        <dbReference type="RuleBase" id="RU000363"/>
    </source>
</evidence>
<dbReference type="InterPro" id="IPR002347">
    <property type="entry name" value="SDR_fam"/>
</dbReference>
<dbReference type="PANTHER" id="PTHR44196:SF1">
    <property type="entry name" value="DEHYDROGENASE_REDUCTASE SDR FAMILY MEMBER 7B"/>
    <property type="match status" value="1"/>
</dbReference>
<dbReference type="EMBL" id="JAVRIB010000013">
    <property type="protein sequence ID" value="MDT0635720.1"/>
    <property type="molecule type" value="Genomic_DNA"/>
</dbReference>
<dbReference type="Proteomes" id="UP001251857">
    <property type="component" value="Unassembled WGS sequence"/>
</dbReference>
<dbReference type="RefSeq" id="WP_311653621.1">
    <property type="nucleotide sequence ID" value="NZ_JAVRIB010000013.1"/>
</dbReference>
<dbReference type="PANTHER" id="PTHR44196">
    <property type="entry name" value="DEHYDROGENASE/REDUCTASE SDR FAMILY MEMBER 7B"/>
    <property type="match status" value="1"/>
</dbReference>
<evidence type="ECO:0000256" key="2">
    <source>
        <dbReference type="ARBA" id="ARBA00023002"/>
    </source>
</evidence>